<dbReference type="RefSeq" id="WP_353981020.1">
    <property type="nucleotide sequence ID" value="NZ_CP159578.1"/>
</dbReference>
<feature type="signal peptide" evidence="1">
    <location>
        <begin position="1"/>
        <end position="29"/>
    </location>
</feature>
<organism evidence="2">
    <name type="scientific">Salinicola endophyticus</name>
    <dbReference type="NCBI Taxonomy" id="1949083"/>
    <lineage>
        <taxon>Bacteria</taxon>
        <taxon>Pseudomonadati</taxon>
        <taxon>Pseudomonadota</taxon>
        <taxon>Gammaproteobacteria</taxon>
        <taxon>Oceanospirillales</taxon>
        <taxon>Halomonadaceae</taxon>
        <taxon>Salinicola</taxon>
    </lineage>
</organism>
<reference evidence="2" key="1">
    <citation type="submission" date="2024-06" db="EMBL/GenBank/DDBJ databases">
        <title>Complete genome of Salinicola endophyticus HNIBRBA4755.</title>
        <authorList>
            <person name="Shin S.Y."/>
            <person name="Kang H."/>
            <person name="Song J."/>
        </authorList>
    </citation>
    <scope>NUCLEOTIDE SEQUENCE</scope>
    <source>
        <strain evidence="2">HNIBRBA4755</strain>
    </source>
</reference>
<dbReference type="Pfam" id="PF11720">
    <property type="entry name" value="Inhibitor_I78"/>
    <property type="match status" value="1"/>
</dbReference>
<accession>A0AB74U800</accession>
<dbReference type="AlphaFoldDB" id="A0AB74U800"/>
<keyword evidence="1" id="KW-0732">Signal</keyword>
<proteinExistence type="predicted"/>
<dbReference type="EMBL" id="CP159578">
    <property type="protein sequence ID" value="XCJ80182.1"/>
    <property type="molecule type" value="Genomic_DNA"/>
</dbReference>
<sequence>MYKEMSMKIPATTLLLGSLFLAGCSTAPAPDEAPPPPPMMEPLPADSCGAQAVGSMNGQILDETTRRWIEDRSRADEIRVIQPDEQVTMDHRPGRLDIRVDDQRRILSLACG</sequence>
<evidence type="ECO:0000313" key="2">
    <source>
        <dbReference type="EMBL" id="XCJ80182.1"/>
    </source>
</evidence>
<name>A0AB74U800_9GAMM</name>
<evidence type="ECO:0000256" key="1">
    <source>
        <dbReference type="SAM" id="SignalP"/>
    </source>
</evidence>
<dbReference type="PROSITE" id="PS51257">
    <property type="entry name" value="PROKAR_LIPOPROTEIN"/>
    <property type="match status" value="1"/>
</dbReference>
<dbReference type="InterPro" id="IPR021719">
    <property type="entry name" value="Prot_inh_I78"/>
</dbReference>
<dbReference type="Gene3D" id="3.30.10.10">
    <property type="entry name" value="Trypsin Inhibitor V, subunit A"/>
    <property type="match status" value="1"/>
</dbReference>
<protein>
    <submittedName>
        <fullName evidence="2">I78 family peptidase inhibitor</fullName>
    </submittedName>
</protein>
<feature type="chain" id="PRO_5044502617" evidence="1">
    <location>
        <begin position="30"/>
        <end position="112"/>
    </location>
</feature>
<gene>
    <name evidence="2" type="ORF">ABV408_03130</name>
</gene>